<dbReference type="EMBL" id="VFOW01000001">
    <property type="protein sequence ID" value="TQL76721.1"/>
    <property type="molecule type" value="Genomic_DNA"/>
</dbReference>
<dbReference type="InterPro" id="IPR029479">
    <property type="entry name" value="Nitroreductase"/>
</dbReference>
<dbReference type="SUPFAM" id="SSF55469">
    <property type="entry name" value="FMN-dependent nitroreductase-like"/>
    <property type="match status" value="1"/>
</dbReference>
<dbReference type="Proteomes" id="UP000317043">
    <property type="component" value="Unassembled WGS sequence"/>
</dbReference>
<dbReference type="Gene3D" id="3.40.109.10">
    <property type="entry name" value="NADH Oxidase"/>
    <property type="match status" value="1"/>
</dbReference>
<dbReference type="PANTHER" id="PTHR43745:SF2">
    <property type="entry name" value="NITROREDUCTASE MJ1384-RELATED"/>
    <property type="match status" value="1"/>
</dbReference>
<name>A0A543AVZ7_9ACTN</name>
<gene>
    <name evidence="2" type="ORF">FB566_2256</name>
</gene>
<feature type="domain" description="Nitroreductase" evidence="1">
    <location>
        <begin position="94"/>
        <end position="266"/>
    </location>
</feature>
<dbReference type="CDD" id="cd02142">
    <property type="entry name" value="McbC_SagB-like_oxidoreductase"/>
    <property type="match status" value="1"/>
</dbReference>
<evidence type="ECO:0000313" key="3">
    <source>
        <dbReference type="Proteomes" id="UP000317043"/>
    </source>
</evidence>
<accession>A0A543AVZ7</accession>
<dbReference type="NCBIfam" id="TIGR03605">
    <property type="entry name" value="antibiot_sagB"/>
    <property type="match status" value="1"/>
</dbReference>
<evidence type="ECO:0000259" key="1">
    <source>
        <dbReference type="Pfam" id="PF00881"/>
    </source>
</evidence>
<dbReference type="GO" id="GO:0016491">
    <property type="term" value="F:oxidoreductase activity"/>
    <property type="evidence" value="ECO:0007669"/>
    <property type="project" value="InterPro"/>
</dbReference>
<evidence type="ECO:0000313" key="2">
    <source>
        <dbReference type="EMBL" id="TQL76721.1"/>
    </source>
</evidence>
<reference evidence="2 3" key="1">
    <citation type="submission" date="2019-06" db="EMBL/GenBank/DDBJ databases">
        <title>Sequencing the genomes of 1000 actinobacteria strains.</title>
        <authorList>
            <person name="Klenk H.-P."/>
        </authorList>
    </citation>
    <scope>NUCLEOTIDE SEQUENCE [LARGE SCALE GENOMIC DNA]</scope>
    <source>
        <strain evidence="2 3">DSM 45928</strain>
    </source>
</reference>
<dbReference type="AlphaFoldDB" id="A0A543AVZ7"/>
<dbReference type="RefSeq" id="WP_142038542.1">
    <property type="nucleotide sequence ID" value="NZ_JBHTGS010000001.1"/>
</dbReference>
<proteinExistence type="predicted"/>
<protein>
    <submittedName>
        <fullName evidence="2">SagB-type dehydrogenase family enzyme</fullName>
    </submittedName>
</protein>
<dbReference type="InterPro" id="IPR020051">
    <property type="entry name" value="SagB-type_dehydrogenase"/>
</dbReference>
<dbReference type="InterPro" id="IPR052544">
    <property type="entry name" value="Bacteriocin_Proc_Enz"/>
</dbReference>
<dbReference type="InParanoid" id="A0A543AVZ7"/>
<dbReference type="PANTHER" id="PTHR43745">
    <property type="entry name" value="NITROREDUCTASE MJ1384-RELATED"/>
    <property type="match status" value="1"/>
</dbReference>
<sequence>MDNPRLATVRSWRRLRDEPFGAPDLAEDLHEASKFYESTMSRQVHTARVYADSDLVGSAATGVRQMAGLPYLELPDETTNVQPCALVREPSAHRFRDRRVDTATLGRLMWLSYGQYSDTHPVGEGQHHVNRRPVASAGSLYPLELYILASGQTKRLYHYDPRRHVLEILHDDVAPQRLMVPHAATETASAVVLIMGMFQRSRFKYGLRGYRFVLMEAGAVIHQLQLAAQALGLVSRPYAGVYDDVVEEMVGCDGVDESFINAVLIGHRDG</sequence>
<keyword evidence="3" id="KW-1185">Reference proteome</keyword>
<comment type="caution">
    <text evidence="2">The sequence shown here is derived from an EMBL/GenBank/DDBJ whole genome shotgun (WGS) entry which is preliminary data.</text>
</comment>
<dbReference type="OrthoDB" id="3723182at2"/>
<dbReference type="InterPro" id="IPR000415">
    <property type="entry name" value="Nitroreductase-like"/>
</dbReference>
<organism evidence="2 3">
    <name type="scientific">Stackebrandtia endophytica</name>
    <dbReference type="NCBI Taxonomy" id="1496996"/>
    <lineage>
        <taxon>Bacteria</taxon>
        <taxon>Bacillati</taxon>
        <taxon>Actinomycetota</taxon>
        <taxon>Actinomycetes</taxon>
        <taxon>Glycomycetales</taxon>
        <taxon>Glycomycetaceae</taxon>
        <taxon>Stackebrandtia</taxon>
    </lineage>
</organism>
<dbReference type="Pfam" id="PF00881">
    <property type="entry name" value="Nitroreductase"/>
    <property type="match status" value="1"/>
</dbReference>